<keyword evidence="8" id="KW-0028">Amino-acid biosynthesis</keyword>
<dbReference type="PANTHER" id="PTHR43284:SF1">
    <property type="entry name" value="ASPARAGINE SYNTHETASE"/>
    <property type="match status" value="1"/>
</dbReference>
<dbReference type="CDD" id="cd00712">
    <property type="entry name" value="AsnB"/>
    <property type="match status" value="1"/>
</dbReference>
<feature type="binding site" evidence="9">
    <location>
        <begin position="372"/>
        <end position="373"/>
    </location>
    <ligand>
        <name>ATP</name>
        <dbReference type="ChEBI" id="CHEBI:30616"/>
    </ligand>
</feature>
<feature type="binding site" evidence="9">
    <location>
        <position position="299"/>
    </location>
    <ligand>
        <name>ATP</name>
        <dbReference type="ChEBI" id="CHEBI:30616"/>
    </ligand>
</feature>
<dbReference type="InterPro" id="IPR001962">
    <property type="entry name" value="Asn_synthase"/>
</dbReference>
<dbReference type="PANTHER" id="PTHR43284">
    <property type="entry name" value="ASPARAGINE SYNTHETASE (GLUTAMINE-HYDROLYZING)"/>
    <property type="match status" value="1"/>
</dbReference>
<dbReference type="GO" id="GO:0006529">
    <property type="term" value="P:asparagine biosynthetic process"/>
    <property type="evidence" value="ECO:0007669"/>
    <property type="project" value="UniProtKB-KW"/>
</dbReference>
<evidence type="ECO:0000256" key="4">
    <source>
        <dbReference type="ARBA" id="ARBA00022741"/>
    </source>
</evidence>
<dbReference type="InterPro" id="IPR006426">
    <property type="entry name" value="Asn_synth_AEB"/>
</dbReference>
<comment type="catalytic activity">
    <reaction evidence="7">
        <text>L-aspartate + L-glutamine + ATP + H2O = L-asparagine + L-glutamate + AMP + diphosphate + H(+)</text>
        <dbReference type="Rhea" id="RHEA:12228"/>
        <dbReference type="ChEBI" id="CHEBI:15377"/>
        <dbReference type="ChEBI" id="CHEBI:15378"/>
        <dbReference type="ChEBI" id="CHEBI:29985"/>
        <dbReference type="ChEBI" id="CHEBI:29991"/>
        <dbReference type="ChEBI" id="CHEBI:30616"/>
        <dbReference type="ChEBI" id="CHEBI:33019"/>
        <dbReference type="ChEBI" id="CHEBI:58048"/>
        <dbReference type="ChEBI" id="CHEBI:58359"/>
        <dbReference type="ChEBI" id="CHEBI:456215"/>
        <dbReference type="EC" id="6.3.5.4"/>
    </reaction>
</comment>
<dbReference type="Pfam" id="PF13522">
    <property type="entry name" value="GATase_6"/>
    <property type="match status" value="1"/>
</dbReference>
<dbReference type="EC" id="6.3.5.4" evidence="3"/>
<evidence type="ECO:0000313" key="13">
    <source>
        <dbReference type="Proteomes" id="UP000541421"/>
    </source>
</evidence>
<feature type="domain" description="Glutamine amidotransferase type-2" evidence="11">
    <location>
        <begin position="2"/>
        <end position="212"/>
    </location>
</feature>
<keyword evidence="13" id="KW-1185">Reference proteome</keyword>
<feature type="binding site" evidence="9">
    <location>
        <position position="98"/>
    </location>
    <ligand>
        <name>L-glutamine</name>
        <dbReference type="ChEBI" id="CHEBI:58359"/>
    </ligand>
</feature>
<name>A0A7Y4P4V3_9BURK</name>
<dbReference type="InterPro" id="IPR033738">
    <property type="entry name" value="AsnB_N"/>
</dbReference>
<evidence type="ECO:0000256" key="6">
    <source>
        <dbReference type="ARBA" id="ARBA00022962"/>
    </source>
</evidence>
<comment type="similarity">
    <text evidence="2">Belongs to the asparagine synthetase family.</text>
</comment>
<dbReference type="InterPro" id="IPR017932">
    <property type="entry name" value="GATase_2_dom"/>
</dbReference>
<keyword evidence="5 9" id="KW-0067">ATP-binding</keyword>
<dbReference type="Gene3D" id="3.40.50.620">
    <property type="entry name" value="HUPs"/>
    <property type="match status" value="1"/>
</dbReference>
<dbReference type="SUPFAM" id="SSF52402">
    <property type="entry name" value="Adenine nucleotide alpha hydrolases-like"/>
    <property type="match status" value="1"/>
</dbReference>
<evidence type="ECO:0000256" key="3">
    <source>
        <dbReference type="ARBA" id="ARBA00012737"/>
    </source>
</evidence>
<evidence type="ECO:0000256" key="5">
    <source>
        <dbReference type="ARBA" id="ARBA00022840"/>
    </source>
</evidence>
<dbReference type="Pfam" id="PF00733">
    <property type="entry name" value="Asn_synthase"/>
    <property type="match status" value="1"/>
</dbReference>
<dbReference type="PIRSF" id="PIRSF001589">
    <property type="entry name" value="Asn_synthetase_glu-h"/>
    <property type="match status" value="1"/>
</dbReference>
<dbReference type="SUPFAM" id="SSF56235">
    <property type="entry name" value="N-terminal nucleophile aminohydrolases (Ntn hydrolases)"/>
    <property type="match status" value="1"/>
</dbReference>
<dbReference type="InterPro" id="IPR014729">
    <property type="entry name" value="Rossmann-like_a/b/a_fold"/>
</dbReference>
<dbReference type="GO" id="GO:0005829">
    <property type="term" value="C:cytosol"/>
    <property type="evidence" value="ECO:0007669"/>
    <property type="project" value="TreeGrafter"/>
</dbReference>
<evidence type="ECO:0000256" key="7">
    <source>
        <dbReference type="ARBA" id="ARBA00048741"/>
    </source>
</evidence>
<dbReference type="PROSITE" id="PS51278">
    <property type="entry name" value="GATASE_TYPE_2"/>
    <property type="match status" value="1"/>
</dbReference>
<organism evidence="12 13">
    <name type="scientific">Pelistega europaea</name>
    <dbReference type="NCBI Taxonomy" id="106147"/>
    <lineage>
        <taxon>Bacteria</taxon>
        <taxon>Pseudomonadati</taxon>
        <taxon>Pseudomonadota</taxon>
        <taxon>Betaproteobacteria</taxon>
        <taxon>Burkholderiales</taxon>
        <taxon>Alcaligenaceae</taxon>
        <taxon>Pelistega</taxon>
    </lineage>
</organism>
<dbReference type="CDD" id="cd01991">
    <property type="entry name" value="Asn_synthase_B_C"/>
    <property type="match status" value="1"/>
</dbReference>
<dbReference type="AlphaFoldDB" id="A0A7Y4P4V3"/>
<evidence type="ECO:0000256" key="2">
    <source>
        <dbReference type="ARBA" id="ARBA00005752"/>
    </source>
</evidence>
<dbReference type="GO" id="GO:0005524">
    <property type="term" value="F:ATP binding"/>
    <property type="evidence" value="ECO:0007669"/>
    <property type="project" value="UniProtKB-KW"/>
</dbReference>
<comment type="caution">
    <text evidence="12">The sequence shown here is derived from an EMBL/GenBank/DDBJ whole genome shotgun (WGS) entry which is preliminary data.</text>
</comment>
<reference evidence="12 13" key="1">
    <citation type="submission" date="2020-05" db="EMBL/GenBank/DDBJ databases">
        <authorList>
            <person name="Niu N."/>
        </authorList>
    </citation>
    <scope>NUCLEOTIDE SEQUENCE [LARGE SCALE GENOMIC DNA]</scope>
    <source>
        <strain evidence="12 13">LMG10982</strain>
    </source>
</reference>
<protein>
    <recommendedName>
        <fullName evidence="3">asparagine synthase (glutamine-hydrolyzing)</fullName>
        <ecNumber evidence="3">6.3.5.4</ecNumber>
    </recommendedName>
</protein>
<feature type="active site" description="For GATase activity" evidence="8">
    <location>
        <position position="2"/>
    </location>
</feature>
<accession>A0A7Y4P4V3</accession>
<dbReference type="NCBIfam" id="TIGR01536">
    <property type="entry name" value="asn_synth_AEB"/>
    <property type="match status" value="1"/>
</dbReference>
<keyword evidence="8" id="KW-0061">Asparagine biosynthesis</keyword>
<gene>
    <name evidence="12" type="primary">asnB</name>
    <name evidence="12" type="ORF">HKX40_09980</name>
</gene>
<evidence type="ECO:0000259" key="11">
    <source>
        <dbReference type="PROSITE" id="PS51278"/>
    </source>
</evidence>
<keyword evidence="4 9" id="KW-0547">Nucleotide-binding</keyword>
<evidence type="ECO:0000256" key="10">
    <source>
        <dbReference type="PIRSR" id="PIRSR001589-3"/>
    </source>
</evidence>
<feature type="site" description="Important for beta-aspartyl-AMP intermediate formation" evidence="10">
    <location>
        <position position="374"/>
    </location>
</feature>
<dbReference type="RefSeq" id="WP_171589439.1">
    <property type="nucleotide sequence ID" value="NZ_JABGBO010000012.1"/>
</dbReference>
<dbReference type="Proteomes" id="UP000541421">
    <property type="component" value="Unassembled WGS sequence"/>
</dbReference>
<dbReference type="Gene3D" id="3.60.20.10">
    <property type="entry name" value="Glutamine Phosphoribosylpyrophosphate, subunit 1, domain 1"/>
    <property type="match status" value="1"/>
</dbReference>
<evidence type="ECO:0000256" key="9">
    <source>
        <dbReference type="PIRSR" id="PIRSR001589-2"/>
    </source>
</evidence>
<evidence type="ECO:0000256" key="1">
    <source>
        <dbReference type="ARBA" id="ARBA00005187"/>
    </source>
</evidence>
<dbReference type="EMBL" id="JABGBO010000012">
    <property type="protein sequence ID" value="NOL50457.1"/>
    <property type="molecule type" value="Genomic_DNA"/>
</dbReference>
<keyword evidence="6 8" id="KW-0315">Glutamine amidotransferase</keyword>
<dbReference type="InterPro" id="IPR029055">
    <property type="entry name" value="Ntn_hydrolases_N"/>
</dbReference>
<keyword evidence="12" id="KW-0436">Ligase</keyword>
<dbReference type="GO" id="GO:0004066">
    <property type="term" value="F:asparagine synthase (glutamine-hydrolyzing) activity"/>
    <property type="evidence" value="ECO:0007669"/>
    <property type="project" value="UniProtKB-EC"/>
</dbReference>
<sequence>MCGIVGLIGSFEQKQELLTQACERIQHRGPDSQGVWLSDNQQVGFAHVRLAIQDLSEQGHQPMLSDDGRYVLVFNGEIYNHLELREQLHKATWRGHSDTETMLACFAQWGVESTLRKMVGMFAFALWDKEEETLTLGRDRFGEKPLYYAHSPYGLLFSSDLRALMPVAGFNRQINRQAVVALMRHNYIPAPYTIFEGAYKLPPASYLVFSHDQLWNQHEWSHPTAYWSAYDIAKRSSDRIFESDAAAIDAFDKVLSDAVKGQMLADVKLGAFLSGGTDSSLIAALMQKQSEQPIRTFAIGFKDDNYNEAPFAKAVAQHLGTEHTELYMDGDDALGLFEQLPLMYSEPFADSSQLPVAVMMKMTAEHVKVALSGDAGDELFGGYNRYKRAQHWWTRCHNVPAFLRPLVSRVAHQMSLHYGDSLEKQMKWQQFSLLMQAKNSVKFYQPFVSYWKNPEQLVVNGVEPATAFENNPLSDLLKTMMITDTLSYLPDDILVKVDRAAMYYSLETRVPLLDHRIFEFVWDIHPRYKWRDGKSKWLMKEVLYRYVPQTLLERPKKGFSVPLGDWLKGPLREWAWDLLSSERLKKQGLLNEAIIQKTWLAHQTGQGDWSAQLWGVLMLQAWIDAYDIAV</sequence>
<comment type="pathway">
    <text evidence="1">Amino-acid biosynthesis; L-asparagine biosynthesis; L-asparagine from L-aspartate (L-Gln route): step 1/1.</text>
</comment>
<proteinExistence type="inferred from homology"/>
<evidence type="ECO:0000313" key="12">
    <source>
        <dbReference type="EMBL" id="NOL50457.1"/>
    </source>
</evidence>
<dbReference type="InterPro" id="IPR051786">
    <property type="entry name" value="ASN_synthetase/amidase"/>
</dbReference>
<evidence type="ECO:0000256" key="8">
    <source>
        <dbReference type="PIRSR" id="PIRSR001589-1"/>
    </source>
</evidence>